<reference evidence="1 2" key="1">
    <citation type="submission" date="2020-09" db="EMBL/GenBank/DDBJ databases">
        <title>Characterization and genome sequencing of Ruminiclostridium sp. nov. MA18.</title>
        <authorList>
            <person name="Rettenmaier R."/>
            <person name="Kowollik M.-L."/>
            <person name="Liebl W."/>
            <person name="Zverlov V."/>
        </authorList>
    </citation>
    <scope>NUCLEOTIDE SEQUENCE [LARGE SCALE GENOMIC DNA]</scope>
    <source>
        <strain evidence="1 2">MA18</strain>
    </source>
</reference>
<dbReference type="KEGG" id="rher:EHE19_015190"/>
<evidence type="ECO:0000313" key="2">
    <source>
        <dbReference type="Proteomes" id="UP000306409"/>
    </source>
</evidence>
<dbReference type="AlphaFoldDB" id="A0A7H1VLE8"/>
<proteinExistence type="predicted"/>
<protein>
    <submittedName>
        <fullName evidence="1">Uncharacterized protein</fullName>
    </submittedName>
</protein>
<accession>A0A7H1VLE8</accession>
<sequence length="54" mass="6093">MSDEYYFLSYSESLEATQVYTIEIEKEELLTNKYAGIVIAKCADSDKVITCTDG</sequence>
<organism evidence="1 2">
    <name type="scientific">Ruminiclostridium herbifermentans</name>
    <dbReference type="NCBI Taxonomy" id="2488810"/>
    <lineage>
        <taxon>Bacteria</taxon>
        <taxon>Bacillati</taxon>
        <taxon>Bacillota</taxon>
        <taxon>Clostridia</taxon>
        <taxon>Eubacteriales</taxon>
        <taxon>Oscillospiraceae</taxon>
        <taxon>Ruminiclostridium</taxon>
    </lineage>
</organism>
<keyword evidence="2" id="KW-1185">Reference proteome</keyword>
<dbReference type="RefSeq" id="WP_171003534.1">
    <property type="nucleotide sequence ID" value="NZ_CP061336.1"/>
</dbReference>
<evidence type="ECO:0000313" key="1">
    <source>
        <dbReference type="EMBL" id="QNU66210.1"/>
    </source>
</evidence>
<gene>
    <name evidence="1" type="ORF">EHE19_015190</name>
</gene>
<dbReference type="EMBL" id="CP061336">
    <property type="protein sequence ID" value="QNU66210.1"/>
    <property type="molecule type" value="Genomic_DNA"/>
</dbReference>
<name>A0A7H1VLE8_9FIRM</name>
<dbReference type="Proteomes" id="UP000306409">
    <property type="component" value="Chromosome"/>
</dbReference>